<proteinExistence type="predicted"/>
<gene>
    <name evidence="1" type="ORF">GP486_004563</name>
</gene>
<dbReference type="AlphaFoldDB" id="A0A9P8LB37"/>
<name>A0A9P8LB37_9PEZI</name>
<evidence type="ECO:0000313" key="2">
    <source>
        <dbReference type="Proteomes" id="UP000750711"/>
    </source>
</evidence>
<reference evidence="1" key="1">
    <citation type="submission" date="2021-03" db="EMBL/GenBank/DDBJ databases">
        <title>Comparative genomics and phylogenomic investigation of the class Geoglossomycetes provide insights into ecological specialization and systematics.</title>
        <authorList>
            <person name="Melie T."/>
            <person name="Pirro S."/>
            <person name="Miller A.N."/>
            <person name="Quandt A."/>
        </authorList>
    </citation>
    <scope>NUCLEOTIDE SEQUENCE</scope>
    <source>
        <strain evidence="1">CAQ_001_2017</strain>
    </source>
</reference>
<accession>A0A9P8LB37</accession>
<organism evidence="1 2">
    <name type="scientific">Trichoglossum hirsutum</name>
    <dbReference type="NCBI Taxonomy" id="265104"/>
    <lineage>
        <taxon>Eukaryota</taxon>
        <taxon>Fungi</taxon>
        <taxon>Dikarya</taxon>
        <taxon>Ascomycota</taxon>
        <taxon>Pezizomycotina</taxon>
        <taxon>Geoglossomycetes</taxon>
        <taxon>Geoglossales</taxon>
        <taxon>Geoglossaceae</taxon>
        <taxon>Trichoglossum</taxon>
    </lineage>
</organism>
<evidence type="ECO:0000313" key="1">
    <source>
        <dbReference type="EMBL" id="KAH0558795.1"/>
    </source>
</evidence>
<keyword evidence="2" id="KW-1185">Reference proteome</keyword>
<sequence>MTKSYAKFIANWCGITKGRHWLEELLKATTYVSSVEHDTALVVEAKMNLFNNSKLAAVASNLEDLLFHRLRKEWDKRKNLSSLLEQIQLARNLSECELLISDVGN</sequence>
<comment type="caution">
    <text evidence="1">The sequence shown here is derived from an EMBL/GenBank/DDBJ whole genome shotgun (WGS) entry which is preliminary data.</text>
</comment>
<dbReference type="Proteomes" id="UP000750711">
    <property type="component" value="Unassembled WGS sequence"/>
</dbReference>
<dbReference type="EMBL" id="JAGHQM010000736">
    <property type="protein sequence ID" value="KAH0558795.1"/>
    <property type="molecule type" value="Genomic_DNA"/>
</dbReference>
<protein>
    <submittedName>
        <fullName evidence="1">Uncharacterized protein</fullName>
    </submittedName>
</protein>